<dbReference type="Proteomes" id="UP000178690">
    <property type="component" value="Unassembled WGS sequence"/>
</dbReference>
<dbReference type="EMBL" id="MHST01000005">
    <property type="protein sequence ID" value="OHA49694.1"/>
    <property type="molecule type" value="Genomic_DNA"/>
</dbReference>
<evidence type="ECO:0000313" key="2">
    <source>
        <dbReference type="EMBL" id="OHA49694.1"/>
    </source>
</evidence>
<organism evidence="2 3">
    <name type="scientific">Terrybacteria sp. (strain RIFCSPHIGHO2_01_FULL_58_15)</name>
    <dbReference type="NCBI Taxonomy" id="1802363"/>
    <lineage>
        <taxon>Bacteria</taxon>
        <taxon>Candidatus Terryibacteriota</taxon>
    </lineage>
</organism>
<dbReference type="PANTHER" id="PTHR36179">
    <property type="entry name" value="LUD_DOM DOMAIN-CONTAINING PROTEIN"/>
    <property type="match status" value="1"/>
</dbReference>
<dbReference type="AlphaFoldDB" id="A0A1G2PMX5"/>
<dbReference type="SUPFAM" id="SSF100950">
    <property type="entry name" value="NagB/RpiA/CoA transferase-like"/>
    <property type="match status" value="1"/>
</dbReference>
<name>A0A1G2PMX5_TERXR</name>
<feature type="domain" description="LUD" evidence="1">
    <location>
        <begin position="16"/>
        <end position="199"/>
    </location>
</feature>
<evidence type="ECO:0000259" key="1">
    <source>
        <dbReference type="Pfam" id="PF02589"/>
    </source>
</evidence>
<dbReference type="PANTHER" id="PTHR36179:SF2">
    <property type="entry name" value="LUD DOMAIN-CONTAINING PROTEIN"/>
    <property type="match status" value="1"/>
</dbReference>
<comment type="caution">
    <text evidence="2">The sequence shown here is derived from an EMBL/GenBank/DDBJ whole genome shotgun (WGS) entry which is preliminary data.</text>
</comment>
<dbReference type="Pfam" id="PF02589">
    <property type="entry name" value="LUD_dom"/>
    <property type="match status" value="1"/>
</dbReference>
<dbReference type="InterPro" id="IPR037171">
    <property type="entry name" value="NagB/RpiA_transferase-like"/>
</dbReference>
<sequence>MQLNEKFGRLADHATLERAAVALEKNGIAAVIVEDGEAAKKKVREIIPEGAEVMTMSSMTLEAIGLVQELNESGRYQSAKAKLMTMDPKTQGLEMRRLGAAPEWAVGSVHAVTEEGTLLVASNTGSQLPAYAYAAGHVIWVVGAQKVVKDTEEGLRRIDEYSFPLEDERAQKAYGVHSFVSKILILNREIAKRRATVIFVKEKLGF</sequence>
<dbReference type="InterPro" id="IPR003741">
    <property type="entry name" value="LUD_dom"/>
</dbReference>
<dbReference type="InterPro" id="IPR024185">
    <property type="entry name" value="FTHF_cligase-like_sf"/>
</dbReference>
<dbReference type="STRING" id="1802363.A2682_00060"/>
<protein>
    <recommendedName>
        <fullName evidence="1">LUD domain-containing protein</fullName>
    </recommendedName>
</protein>
<dbReference type="Gene3D" id="3.40.50.10420">
    <property type="entry name" value="NagB/RpiA/CoA transferase-like"/>
    <property type="match status" value="1"/>
</dbReference>
<gene>
    <name evidence="2" type="ORF">A2682_00060</name>
</gene>
<proteinExistence type="predicted"/>
<accession>A0A1G2PMX5</accession>
<reference evidence="2 3" key="1">
    <citation type="journal article" date="2016" name="Nat. Commun.">
        <title>Thousands of microbial genomes shed light on interconnected biogeochemical processes in an aquifer system.</title>
        <authorList>
            <person name="Anantharaman K."/>
            <person name="Brown C.T."/>
            <person name="Hug L.A."/>
            <person name="Sharon I."/>
            <person name="Castelle C.J."/>
            <person name="Probst A.J."/>
            <person name="Thomas B.C."/>
            <person name="Singh A."/>
            <person name="Wilkins M.J."/>
            <person name="Karaoz U."/>
            <person name="Brodie E.L."/>
            <person name="Williams K.H."/>
            <person name="Hubbard S.S."/>
            <person name="Banfield J.F."/>
        </authorList>
    </citation>
    <scope>NUCLEOTIDE SEQUENCE [LARGE SCALE GENOMIC DNA]</scope>
    <source>
        <strain evidence="3">RIFCSPHIGHO2_01_FULL_58_15</strain>
    </source>
</reference>
<evidence type="ECO:0000313" key="3">
    <source>
        <dbReference type="Proteomes" id="UP000178690"/>
    </source>
</evidence>